<feature type="transmembrane region" description="Helical" evidence="2">
    <location>
        <begin position="64"/>
        <end position="83"/>
    </location>
</feature>
<keyword evidence="2" id="KW-0812">Transmembrane</keyword>
<dbReference type="EMBL" id="PUHY01000012">
    <property type="protein sequence ID" value="PQO32818.1"/>
    <property type="molecule type" value="Genomic_DNA"/>
</dbReference>
<keyword evidence="2" id="KW-0472">Membrane</keyword>
<evidence type="ECO:0000313" key="4">
    <source>
        <dbReference type="Proteomes" id="UP000238322"/>
    </source>
</evidence>
<reference evidence="3 4" key="1">
    <citation type="submission" date="2018-02" db="EMBL/GenBank/DDBJ databases">
        <title>Comparative genomes isolates from brazilian mangrove.</title>
        <authorList>
            <person name="Araujo J.E."/>
            <person name="Taketani R.G."/>
            <person name="Silva M.C.P."/>
            <person name="Loureco M.V."/>
            <person name="Andreote F.D."/>
        </authorList>
    </citation>
    <scope>NUCLEOTIDE SEQUENCE [LARGE SCALE GENOMIC DNA]</scope>
    <source>
        <strain evidence="3 4">Hex-1 MGV</strain>
    </source>
</reference>
<keyword evidence="2" id="KW-1133">Transmembrane helix</keyword>
<organism evidence="3 4">
    <name type="scientific">Blastopirellula marina</name>
    <dbReference type="NCBI Taxonomy" id="124"/>
    <lineage>
        <taxon>Bacteria</taxon>
        <taxon>Pseudomonadati</taxon>
        <taxon>Planctomycetota</taxon>
        <taxon>Planctomycetia</taxon>
        <taxon>Pirellulales</taxon>
        <taxon>Pirellulaceae</taxon>
        <taxon>Blastopirellula</taxon>
    </lineage>
</organism>
<evidence type="ECO:0000256" key="2">
    <source>
        <dbReference type="SAM" id="Phobius"/>
    </source>
</evidence>
<protein>
    <submittedName>
        <fullName evidence="3">Uncharacterized protein</fullName>
    </submittedName>
</protein>
<name>A0A2S8FKW3_9BACT</name>
<accession>A0A2S8FKW3</accession>
<dbReference type="AlphaFoldDB" id="A0A2S8FKW3"/>
<evidence type="ECO:0000256" key="1">
    <source>
        <dbReference type="SAM" id="MobiDB-lite"/>
    </source>
</evidence>
<feature type="transmembrane region" description="Helical" evidence="2">
    <location>
        <begin position="37"/>
        <end position="58"/>
    </location>
</feature>
<sequence>MIEEQDPQPDDQESSDGYRPPVETMKYGQIDRELREVFGVSVMYLLVPIFLLVTGSISVVASRWFLRVLPGAAAVFVAYWILLRAFAPMYDASPEMANRYSLLISRIAGGIMSTSHSRLAALYDRREELKDLEHVN</sequence>
<comment type="caution">
    <text evidence="3">The sequence shown here is derived from an EMBL/GenBank/DDBJ whole genome shotgun (WGS) entry which is preliminary data.</text>
</comment>
<proteinExistence type="predicted"/>
<gene>
    <name evidence="3" type="ORF">C5Y83_21790</name>
</gene>
<dbReference type="Proteomes" id="UP000238322">
    <property type="component" value="Unassembled WGS sequence"/>
</dbReference>
<feature type="compositionally biased region" description="Acidic residues" evidence="1">
    <location>
        <begin position="1"/>
        <end position="14"/>
    </location>
</feature>
<dbReference type="OrthoDB" id="285183at2"/>
<evidence type="ECO:0000313" key="3">
    <source>
        <dbReference type="EMBL" id="PQO32818.1"/>
    </source>
</evidence>
<dbReference type="RefSeq" id="WP_105331830.1">
    <property type="nucleotide sequence ID" value="NZ_PUHY01000012.1"/>
</dbReference>
<feature type="region of interest" description="Disordered" evidence="1">
    <location>
        <begin position="1"/>
        <end position="22"/>
    </location>
</feature>